<evidence type="ECO:0000313" key="2">
    <source>
        <dbReference type="EMBL" id="TLD69458.1"/>
    </source>
</evidence>
<feature type="compositionally biased region" description="Polar residues" evidence="1">
    <location>
        <begin position="510"/>
        <end position="528"/>
    </location>
</feature>
<gene>
    <name evidence="2" type="ORF">FEM03_17605</name>
</gene>
<evidence type="ECO:0000313" key="3">
    <source>
        <dbReference type="Proteomes" id="UP000306196"/>
    </source>
</evidence>
<protein>
    <submittedName>
        <fullName evidence="2">Uncharacterized protein</fullName>
    </submittedName>
</protein>
<comment type="caution">
    <text evidence="2">The sequence shown here is derived from an EMBL/GenBank/DDBJ whole genome shotgun (WGS) entry which is preliminary data.</text>
</comment>
<dbReference type="EMBL" id="VAUV01000013">
    <property type="protein sequence ID" value="TLD69458.1"/>
    <property type="molecule type" value="Genomic_DNA"/>
</dbReference>
<sequence>MKPIQLISPSITRLIAFALFGTCLNMLTFNLNLSAQEPVRTALYKGKVQLRNADGSLVPFNQGRVGVTNAAGRMTDSTALARDGTYQFRLTNEPHIIQVLVRGYHFTPNPLRFHPRGPGDIPTIIATAQRADDPNNINNTRVPTPTGLDSGSNSNAPTVTGTILGNLKRHPRSQSQADVSNRHFLIKNASTGQLISTVRTNNQGQFRFSHPVGLRIIIEAKPGSGLTFTPPTVTTTIPRGTSNLDFVYTASNEVGTADRNLANDRTDVANFVKPTLKITQAPTSIILNNEIEFVATLDGKPMTPNYRYTFLVRYDTDRAWRTIANQQRSPKIRYTLPDSGHFAYKVVVYSAGVPLGSEEQRAFAREQTPPVTSNTQRGRPRAVGLGDFIPIYVEPAGNAPHIVLRVSIDQNQGQTGVQRWIKVAPYVKIEWPSASTTDMPRNNARVTYLVRHETQREWTIVHRNTPTLQWAWTPDRPGKWFLRVDFVPDRAHWNYNPGRAQIEFTANTRTANQNRDTEAQGNGITSRPSEGLCAE</sequence>
<reference evidence="2 3" key="1">
    <citation type="submission" date="2019-05" db="EMBL/GenBank/DDBJ databases">
        <title>Verrucobacter flavum gen. nov., sp. nov. a new member of the family Verrucomicrobiaceae.</title>
        <authorList>
            <person name="Szuroczki S."/>
            <person name="Abbaszade G."/>
            <person name="Szabo A."/>
            <person name="Felfoldi T."/>
            <person name="Schumann P."/>
            <person name="Boka K."/>
            <person name="Keki Z."/>
            <person name="Toumi M."/>
            <person name="Toth E."/>
        </authorList>
    </citation>
    <scope>NUCLEOTIDE SEQUENCE [LARGE SCALE GENOMIC DNA]</scope>
    <source>
        <strain evidence="2 3">MG-N-17</strain>
    </source>
</reference>
<name>A0A5R8KAW7_9BACT</name>
<accession>A0A5R8KAW7</accession>
<feature type="region of interest" description="Disordered" evidence="1">
    <location>
        <begin position="510"/>
        <end position="535"/>
    </location>
</feature>
<organism evidence="2 3">
    <name type="scientific">Phragmitibacter flavus</name>
    <dbReference type="NCBI Taxonomy" id="2576071"/>
    <lineage>
        <taxon>Bacteria</taxon>
        <taxon>Pseudomonadati</taxon>
        <taxon>Verrucomicrobiota</taxon>
        <taxon>Verrucomicrobiia</taxon>
        <taxon>Verrucomicrobiales</taxon>
        <taxon>Verrucomicrobiaceae</taxon>
        <taxon>Phragmitibacter</taxon>
    </lineage>
</organism>
<keyword evidence="3" id="KW-1185">Reference proteome</keyword>
<evidence type="ECO:0000256" key="1">
    <source>
        <dbReference type="SAM" id="MobiDB-lite"/>
    </source>
</evidence>
<dbReference type="Proteomes" id="UP000306196">
    <property type="component" value="Unassembled WGS sequence"/>
</dbReference>
<dbReference type="AlphaFoldDB" id="A0A5R8KAW7"/>
<dbReference type="RefSeq" id="WP_138087601.1">
    <property type="nucleotide sequence ID" value="NZ_VAUV01000013.1"/>
</dbReference>
<proteinExistence type="predicted"/>